<dbReference type="EMBL" id="REGN01005712">
    <property type="protein sequence ID" value="RNA12335.1"/>
    <property type="molecule type" value="Genomic_DNA"/>
</dbReference>
<feature type="region of interest" description="Disordered" evidence="1">
    <location>
        <begin position="139"/>
        <end position="164"/>
    </location>
</feature>
<evidence type="ECO:0000256" key="1">
    <source>
        <dbReference type="SAM" id="MobiDB-lite"/>
    </source>
</evidence>
<evidence type="ECO:0000313" key="2">
    <source>
        <dbReference type="EMBL" id="RNA12335.1"/>
    </source>
</evidence>
<feature type="non-terminal residue" evidence="2">
    <location>
        <position position="242"/>
    </location>
</feature>
<reference evidence="2 3" key="1">
    <citation type="journal article" date="2018" name="Sci. Rep.">
        <title>Genomic signatures of local adaptation to the degree of environmental predictability in rotifers.</title>
        <authorList>
            <person name="Franch-Gras L."/>
            <person name="Hahn C."/>
            <person name="Garcia-Roger E.M."/>
            <person name="Carmona M.J."/>
            <person name="Serra M."/>
            <person name="Gomez A."/>
        </authorList>
    </citation>
    <scope>NUCLEOTIDE SEQUENCE [LARGE SCALE GENOMIC DNA]</scope>
    <source>
        <strain evidence="2">HYR1</strain>
    </source>
</reference>
<comment type="caution">
    <text evidence="2">The sequence shown here is derived from an EMBL/GenBank/DDBJ whole genome shotgun (WGS) entry which is preliminary data.</text>
</comment>
<gene>
    <name evidence="2" type="ORF">BpHYR1_042105</name>
</gene>
<keyword evidence="3" id="KW-1185">Reference proteome</keyword>
<feature type="region of interest" description="Disordered" evidence="1">
    <location>
        <begin position="186"/>
        <end position="242"/>
    </location>
</feature>
<feature type="compositionally biased region" description="Polar residues" evidence="1">
    <location>
        <begin position="190"/>
        <end position="204"/>
    </location>
</feature>
<organism evidence="2 3">
    <name type="scientific">Brachionus plicatilis</name>
    <name type="common">Marine rotifer</name>
    <name type="synonym">Brachionus muelleri</name>
    <dbReference type="NCBI Taxonomy" id="10195"/>
    <lineage>
        <taxon>Eukaryota</taxon>
        <taxon>Metazoa</taxon>
        <taxon>Spiralia</taxon>
        <taxon>Gnathifera</taxon>
        <taxon>Rotifera</taxon>
        <taxon>Eurotatoria</taxon>
        <taxon>Monogononta</taxon>
        <taxon>Pseudotrocha</taxon>
        <taxon>Ploima</taxon>
        <taxon>Brachionidae</taxon>
        <taxon>Brachionus</taxon>
    </lineage>
</organism>
<protein>
    <submittedName>
        <fullName evidence="2">Uncharacterized protein</fullName>
    </submittedName>
</protein>
<evidence type="ECO:0000313" key="3">
    <source>
        <dbReference type="Proteomes" id="UP000276133"/>
    </source>
</evidence>
<sequence length="242" mass="27601">MCHEEVVKLICYEILKDDNSFKLKTYLKLLQMADLSDADYLSLKNIHQLAEEVHEHIDDRLIKKTAKRFEESVLAMLIKKPEHRQLLDETKPPAEQLDQDDKDKTIQNDSLSSELIDHQFPKIIKKPSKSNKTLTRTMNETARTACDQTRRSSARVSRGPVSSSGNLKEVRILISRLDETVLSKADQSRVSRNTLVESECSTADSDQENQKCKKLKIESRKASGSLKRGTRNSRSKSETTSQ</sequence>
<name>A0A3M7QMW7_BRAPC</name>
<feature type="compositionally biased region" description="Basic and acidic residues" evidence="1">
    <location>
        <begin position="208"/>
        <end position="221"/>
    </location>
</feature>
<dbReference type="Proteomes" id="UP000276133">
    <property type="component" value="Unassembled WGS sequence"/>
</dbReference>
<dbReference type="AlphaFoldDB" id="A0A3M7QMW7"/>
<proteinExistence type="predicted"/>
<accession>A0A3M7QMW7</accession>